<sequence length="136" mass="15557">MATFRKRGPWQWQAQVRKKGQPLQTKTFETRAHAEQWARAIEVEMDKGVFISRAEAESTTLKELLERYLVEVTPLKKGAAAETNRLRVFMKHPLAGRFVAGIRGVDIARARDERLQKVSSSTVKRDLVLLGHVFEV</sequence>
<organism evidence="1">
    <name type="scientific">hydrothermal vent metagenome</name>
    <dbReference type="NCBI Taxonomy" id="652676"/>
    <lineage>
        <taxon>unclassified sequences</taxon>
        <taxon>metagenomes</taxon>
        <taxon>ecological metagenomes</taxon>
    </lineage>
</organism>
<reference evidence="1" key="1">
    <citation type="submission" date="2018-06" db="EMBL/GenBank/DDBJ databases">
        <authorList>
            <person name="Zhirakovskaya E."/>
        </authorList>
    </citation>
    <scope>NUCLEOTIDE SEQUENCE</scope>
</reference>
<feature type="non-terminal residue" evidence="1">
    <location>
        <position position="136"/>
    </location>
</feature>
<gene>
    <name evidence="1" type="ORF">MNBD_GAMMA15-1810</name>
</gene>
<accession>A0A3B0Y3K6</accession>
<evidence type="ECO:0008006" key="2">
    <source>
        <dbReference type="Google" id="ProtNLM"/>
    </source>
</evidence>
<dbReference type="AlphaFoldDB" id="A0A3B0Y3K6"/>
<proteinExistence type="predicted"/>
<evidence type="ECO:0000313" key="1">
    <source>
        <dbReference type="EMBL" id="VAW74281.1"/>
    </source>
</evidence>
<dbReference type="EMBL" id="UOFN01000031">
    <property type="protein sequence ID" value="VAW74281.1"/>
    <property type="molecule type" value="Genomic_DNA"/>
</dbReference>
<name>A0A3B0Y3K6_9ZZZZ</name>
<protein>
    <recommendedName>
        <fullName evidence="2">Shufflon-specific DNA recombinase</fullName>
    </recommendedName>
</protein>